<dbReference type="AlphaFoldDB" id="A0AAJ8KMJ5"/>
<organism evidence="9 10">
    <name type="scientific">Kwoniella dejecticola CBS 10117</name>
    <dbReference type="NCBI Taxonomy" id="1296121"/>
    <lineage>
        <taxon>Eukaryota</taxon>
        <taxon>Fungi</taxon>
        <taxon>Dikarya</taxon>
        <taxon>Basidiomycota</taxon>
        <taxon>Agaricomycotina</taxon>
        <taxon>Tremellomycetes</taxon>
        <taxon>Tremellales</taxon>
        <taxon>Cryptococcaceae</taxon>
        <taxon>Kwoniella</taxon>
    </lineage>
</organism>
<dbReference type="Proteomes" id="UP000078595">
    <property type="component" value="Chromosome 3"/>
</dbReference>
<evidence type="ECO:0000256" key="4">
    <source>
        <dbReference type="ARBA" id="ARBA00022801"/>
    </source>
</evidence>
<name>A0AAJ8KMJ5_9TREE</name>
<dbReference type="InterPro" id="IPR015943">
    <property type="entry name" value="WD40/YVTN_repeat-like_dom_sf"/>
</dbReference>
<dbReference type="GeneID" id="28966475"/>
<dbReference type="InterPro" id="IPR001680">
    <property type="entry name" value="WD40_rpt"/>
</dbReference>
<evidence type="ECO:0000256" key="2">
    <source>
        <dbReference type="ARBA" id="ARBA00022574"/>
    </source>
</evidence>
<dbReference type="KEGG" id="kdj:28966475"/>
<dbReference type="SUPFAM" id="SSF50978">
    <property type="entry name" value="WD40 repeat-like"/>
    <property type="match status" value="1"/>
</dbReference>
<protein>
    <recommendedName>
        <fullName evidence="6">methylated diphthine methylhydrolase</fullName>
        <ecNumber evidence="6">3.1.1.97</ecNumber>
    </recommendedName>
</protein>
<dbReference type="GO" id="GO:0061685">
    <property type="term" value="F:diphthine methylesterase activity"/>
    <property type="evidence" value="ECO:0007669"/>
    <property type="project" value="UniProtKB-EC"/>
</dbReference>
<evidence type="ECO:0000256" key="6">
    <source>
        <dbReference type="ARBA" id="ARBA00039131"/>
    </source>
</evidence>
<evidence type="ECO:0000256" key="8">
    <source>
        <dbReference type="SAM" id="MobiDB-lite"/>
    </source>
</evidence>
<dbReference type="EMBL" id="CP144532">
    <property type="protein sequence ID" value="WWC60197.1"/>
    <property type="molecule type" value="Genomic_DNA"/>
</dbReference>
<keyword evidence="10" id="KW-1185">Reference proteome</keyword>
<reference evidence="9" key="2">
    <citation type="submission" date="2024-02" db="EMBL/GenBank/DDBJ databases">
        <title>Comparative genomics of Cryptococcus and Kwoniella reveals pathogenesis evolution and contrasting modes of karyotype evolution via chromosome fusion or intercentromeric recombination.</title>
        <authorList>
            <person name="Coelho M.A."/>
            <person name="David-Palma M."/>
            <person name="Shea T."/>
            <person name="Bowers K."/>
            <person name="McGinley-Smith S."/>
            <person name="Mohammad A.W."/>
            <person name="Gnirke A."/>
            <person name="Yurkov A.M."/>
            <person name="Nowrousian M."/>
            <person name="Sun S."/>
            <person name="Cuomo C.A."/>
            <person name="Heitman J."/>
        </authorList>
    </citation>
    <scope>NUCLEOTIDE SEQUENCE</scope>
    <source>
        <strain evidence="9">CBS 10117</strain>
    </source>
</reference>
<reference evidence="9" key="1">
    <citation type="submission" date="2013-07" db="EMBL/GenBank/DDBJ databases">
        <authorList>
            <consortium name="The Broad Institute Genome Sequencing Platform"/>
            <person name="Cuomo C."/>
            <person name="Litvintseva A."/>
            <person name="Chen Y."/>
            <person name="Heitman J."/>
            <person name="Sun S."/>
            <person name="Springer D."/>
            <person name="Dromer F."/>
            <person name="Young S.K."/>
            <person name="Zeng Q."/>
            <person name="Gargeya S."/>
            <person name="Fitzgerald M."/>
            <person name="Abouelleil A."/>
            <person name="Alvarado L."/>
            <person name="Berlin A.M."/>
            <person name="Chapman S.B."/>
            <person name="Dewar J."/>
            <person name="Goldberg J."/>
            <person name="Griggs A."/>
            <person name="Gujja S."/>
            <person name="Hansen M."/>
            <person name="Howarth C."/>
            <person name="Imamovic A."/>
            <person name="Larimer J."/>
            <person name="McCowan C."/>
            <person name="Murphy C."/>
            <person name="Pearson M."/>
            <person name="Priest M."/>
            <person name="Roberts A."/>
            <person name="Saif S."/>
            <person name="Shea T."/>
            <person name="Sykes S."/>
            <person name="Wortman J."/>
            <person name="Nusbaum C."/>
            <person name="Birren B."/>
        </authorList>
    </citation>
    <scope>NUCLEOTIDE SEQUENCE</scope>
    <source>
        <strain evidence="9">CBS 10117</strain>
    </source>
</reference>
<evidence type="ECO:0000313" key="10">
    <source>
        <dbReference type="Proteomes" id="UP000078595"/>
    </source>
</evidence>
<accession>A0AAJ8KMJ5</accession>
<feature type="region of interest" description="Disordered" evidence="8">
    <location>
        <begin position="43"/>
        <end position="74"/>
    </location>
</feature>
<dbReference type="InterPro" id="IPR036322">
    <property type="entry name" value="WD40_repeat_dom_sf"/>
</dbReference>
<dbReference type="GO" id="GO:0005737">
    <property type="term" value="C:cytoplasm"/>
    <property type="evidence" value="ECO:0007669"/>
    <property type="project" value="TreeGrafter"/>
</dbReference>
<evidence type="ECO:0000256" key="7">
    <source>
        <dbReference type="ARBA" id="ARBA00047551"/>
    </source>
</evidence>
<evidence type="ECO:0000256" key="5">
    <source>
        <dbReference type="ARBA" id="ARBA00038092"/>
    </source>
</evidence>
<dbReference type="Gene3D" id="2.130.10.10">
    <property type="entry name" value="YVTN repeat-like/Quinoprotein amine dehydrogenase"/>
    <property type="match status" value="1"/>
</dbReference>
<evidence type="ECO:0000256" key="3">
    <source>
        <dbReference type="ARBA" id="ARBA00022737"/>
    </source>
</evidence>
<keyword evidence="3" id="KW-0677">Repeat</keyword>
<sequence>MQAKSIAYVDTVYSADSIEWCPFEGYQDIFVCGTYQIIKPEDAEQAAVPDPSVDVMHEDSEEEEIEAGPSKPTQRKGRLLVYQVAEDDSLTEIQRIETPAILDTKWSPELNQGRPVLGVADAKGHIALNALNSETRRLELLQQINVDDDTILCLSLDWSNRLDSSAATSIIASLSNGNLAHVIPAPTGWEVDSTWKAHDFEPWITSFDCWDANTVWSGGDDCKLKRWDIRETFRPTFVNKNFDAGVTTITSSPHTEHLLAVGSYDENLRIFDTRSPKEPITTIHLGGGIWRTRFHPSPQRKNEILNGCMHDNFKIVKLSDCTIDLNVDANEQGGEIVRTFEAHESLAYGCDWSRLPDSEEGTLIASCSFYDHAMHLWRVDPLSAELQIRVVDRNDTQRLTITSTKRNINMHEHVAQRCTFCSMNEYKHARAR</sequence>
<dbReference type="SMART" id="SM00320">
    <property type="entry name" value="WD40"/>
    <property type="match status" value="3"/>
</dbReference>
<gene>
    <name evidence="9" type="ORF">I303_102762</name>
</gene>
<dbReference type="EC" id="3.1.1.97" evidence="6"/>
<evidence type="ECO:0000256" key="1">
    <source>
        <dbReference type="ARBA" id="ARBA00005156"/>
    </source>
</evidence>
<dbReference type="InterPro" id="IPR052415">
    <property type="entry name" value="Diphthine_MTase"/>
</dbReference>
<keyword evidence="4" id="KW-0378">Hydrolase</keyword>
<comment type="catalytic activity">
    <reaction evidence="7">
        <text>diphthine methyl ester-[translation elongation factor 2] + H2O = diphthine-[translation elongation factor 2] + methanol + H(+)</text>
        <dbReference type="Rhea" id="RHEA:42656"/>
        <dbReference type="Rhea" id="RHEA-COMP:10172"/>
        <dbReference type="Rhea" id="RHEA-COMP:10173"/>
        <dbReference type="ChEBI" id="CHEBI:15377"/>
        <dbReference type="ChEBI" id="CHEBI:15378"/>
        <dbReference type="ChEBI" id="CHEBI:17790"/>
        <dbReference type="ChEBI" id="CHEBI:79005"/>
        <dbReference type="ChEBI" id="CHEBI:82696"/>
        <dbReference type="EC" id="3.1.1.97"/>
    </reaction>
</comment>
<proteinExistence type="inferred from homology"/>
<comment type="pathway">
    <text evidence="1">Protein modification; peptidyl-diphthamide biosynthesis.</text>
</comment>
<dbReference type="GO" id="GO:0017183">
    <property type="term" value="P:protein histidyl modification to diphthamide"/>
    <property type="evidence" value="ECO:0007669"/>
    <property type="project" value="TreeGrafter"/>
</dbReference>
<dbReference type="PANTHER" id="PTHR46042">
    <property type="entry name" value="DIPHTHINE METHYLTRANSFERASE"/>
    <property type="match status" value="1"/>
</dbReference>
<dbReference type="RefSeq" id="XP_018264604.2">
    <property type="nucleotide sequence ID" value="XM_018406110.2"/>
</dbReference>
<evidence type="ECO:0000313" key="9">
    <source>
        <dbReference type="EMBL" id="WWC60197.1"/>
    </source>
</evidence>
<keyword evidence="2" id="KW-0853">WD repeat</keyword>
<dbReference type="PANTHER" id="PTHR46042:SF1">
    <property type="entry name" value="DIPHTHINE METHYLTRANSFERASE"/>
    <property type="match status" value="1"/>
</dbReference>
<comment type="similarity">
    <text evidence="5">Belongs to the DPH7 family.</text>
</comment>